<keyword evidence="1" id="KW-1133">Transmembrane helix</keyword>
<evidence type="ECO:0008006" key="6">
    <source>
        <dbReference type="Google" id="ProtNLM"/>
    </source>
</evidence>
<dbReference type="Pfam" id="PF14087">
    <property type="entry name" value="DUF4267"/>
    <property type="match status" value="1"/>
</dbReference>
<proteinExistence type="predicted"/>
<dbReference type="AlphaFoldDB" id="A0A2W5ZH37"/>
<evidence type="ECO:0000256" key="1">
    <source>
        <dbReference type="SAM" id="Phobius"/>
    </source>
</evidence>
<dbReference type="InterPro" id="IPR025363">
    <property type="entry name" value="DUF4267"/>
</dbReference>
<reference evidence="3 4" key="1">
    <citation type="journal article" date="2017" name="Nature">
        <title>Atmospheric trace gases support primary production in Antarctic desert surface soil.</title>
        <authorList>
            <person name="Ji M."/>
            <person name="Greening C."/>
            <person name="Vanwonterghem I."/>
            <person name="Carere C.R."/>
            <person name="Bay S.K."/>
            <person name="Steen J.A."/>
            <person name="Montgomery K."/>
            <person name="Lines T."/>
            <person name="Beardall J."/>
            <person name="van Dorst J."/>
            <person name="Snape I."/>
            <person name="Stott M.B."/>
            <person name="Hugenholtz P."/>
            <person name="Ferrari B.C."/>
        </authorList>
    </citation>
    <scope>NUCLEOTIDE SEQUENCE [LARGE SCALE GENOMIC DNA]</scope>
    <source>
        <strain evidence="3">RRmetagenome_bin12</strain>
    </source>
</reference>
<gene>
    <name evidence="3" type="ORF">DLM65_04075</name>
    <name evidence="2" type="ORF">JF886_05160</name>
</gene>
<reference evidence="3" key="2">
    <citation type="submission" date="2018-05" db="EMBL/GenBank/DDBJ databases">
        <authorList>
            <person name="Ferrari B."/>
        </authorList>
    </citation>
    <scope>NUCLEOTIDE SEQUENCE</scope>
    <source>
        <strain evidence="3">RRmetagenome_bin12</strain>
    </source>
</reference>
<organism evidence="3 4">
    <name type="scientific">Candidatus Aeolococcus gillhamiae</name>
    <dbReference type="NCBI Taxonomy" id="3127015"/>
    <lineage>
        <taxon>Bacteria</taxon>
        <taxon>Bacillati</taxon>
        <taxon>Candidatus Dormiibacterota</taxon>
        <taxon>Candidatus Dormibacteria</taxon>
        <taxon>Candidatus Aeolococcales</taxon>
        <taxon>Candidatus Aeolococcaceae</taxon>
        <taxon>Candidatus Aeolococcus</taxon>
    </lineage>
</organism>
<comment type="caution">
    <text evidence="3">The sequence shown here is derived from an EMBL/GenBank/DDBJ whole genome shotgun (WGS) entry which is preliminary data.</text>
</comment>
<reference evidence="2 5" key="3">
    <citation type="submission" date="2020-10" db="EMBL/GenBank/DDBJ databases">
        <title>Ca. Dormibacterota MAGs.</title>
        <authorList>
            <person name="Montgomery K."/>
        </authorList>
    </citation>
    <scope>NUCLEOTIDE SEQUENCE [LARGE SCALE GENOMIC DNA]</scope>
    <source>
        <strain evidence="2">SC8812_S17_18</strain>
    </source>
</reference>
<protein>
    <recommendedName>
        <fullName evidence="6">DUF4267 domain-containing protein</fullName>
    </recommendedName>
</protein>
<evidence type="ECO:0000313" key="4">
    <source>
        <dbReference type="Proteomes" id="UP000248724"/>
    </source>
</evidence>
<dbReference type="EMBL" id="QHBU01000075">
    <property type="protein sequence ID" value="PZR82335.1"/>
    <property type="molecule type" value="Genomic_DNA"/>
</dbReference>
<accession>A0A934MZ35</accession>
<evidence type="ECO:0000313" key="5">
    <source>
        <dbReference type="Proteomes" id="UP000606991"/>
    </source>
</evidence>
<evidence type="ECO:0000313" key="3">
    <source>
        <dbReference type="EMBL" id="PZR82335.1"/>
    </source>
</evidence>
<accession>A0A2W5ZH37</accession>
<evidence type="ECO:0000313" key="2">
    <source>
        <dbReference type="EMBL" id="MBJ7594245.1"/>
    </source>
</evidence>
<keyword evidence="1" id="KW-0472">Membrane</keyword>
<name>A0A2W5ZH37_9BACT</name>
<dbReference type="EMBL" id="JAEKNS010000059">
    <property type="protein sequence ID" value="MBJ7594245.1"/>
    <property type="molecule type" value="Genomic_DNA"/>
</dbReference>
<keyword evidence="1" id="KW-0812">Transmembrane</keyword>
<sequence>MNGWKRGISRVLGTGSALYGLSVLVAPGSLARQCRLDNPDDPSTRLLAVTFGVRDVVSGASIMRARNRDALRTALLVRGFLDAGDAVACTLLLNDRRARVLVAGVAGWWATMSFAVAALL</sequence>
<dbReference type="Proteomes" id="UP000606991">
    <property type="component" value="Unassembled WGS sequence"/>
</dbReference>
<feature type="transmembrane region" description="Helical" evidence="1">
    <location>
        <begin position="100"/>
        <end position="119"/>
    </location>
</feature>
<dbReference type="RefSeq" id="WP_337310263.1">
    <property type="nucleotide sequence ID" value="NZ_JAEKNS010000059.1"/>
</dbReference>
<dbReference type="Proteomes" id="UP000248724">
    <property type="component" value="Unassembled WGS sequence"/>
</dbReference>